<dbReference type="InterPro" id="IPR005180">
    <property type="entry name" value="DUF302"/>
</dbReference>
<evidence type="ECO:0000313" key="2">
    <source>
        <dbReference type="EMBL" id="KAL2066047.1"/>
    </source>
</evidence>
<dbReference type="CDD" id="cd14797">
    <property type="entry name" value="DUF302"/>
    <property type="match status" value="1"/>
</dbReference>
<evidence type="ECO:0000259" key="1">
    <source>
        <dbReference type="Pfam" id="PF03625"/>
    </source>
</evidence>
<dbReference type="InterPro" id="IPR035923">
    <property type="entry name" value="TT1751-like_sf"/>
</dbReference>
<gene>
    <name evidence="2" type="ORF">VTL71DRAFT_2118</name>
</gene>
<evidence type="ECO:0000313" key="3">
    <source>
        <dbReference type="Proteomes" id="UP001595075"/>
    </source>
</evidence>
<keyword evidence="3" id="KW-1185">Reference proteome</keyword>
<comment type="caution">
    <text evidence="2">The sequence shown here is derived from an EMBL/GenBank/DDBJ whole genome shotgun (WGS) entry which is preliminary data.</text>
</comment>
<dbReference type="Pfam" id="PF03625">
    <property type="entry name" value="DUF302"/>
    <property type="match status" value="1"/>
</dbReference>
<proteinExistence type="predicted"/>
<reference evidence="2 3" key="1">
    <citation type="journal article" date="2024" name="Commun. Biol.">
        <title>Comparative genomic analysis of thermophilic fungi reveals convergent evolutionary adaptations and gene losses.</title>
        <authorList>
            <person name="Steindorff A.S."/>
            <person name="Aguilar-Pontes M.V."/>
            <person name="Robinson A.J."/>
            <person name="Andreopoulos B."/>
            <person name="LaButti K."/>
            <person name="Kuo A."/>
            <person name="Mondo S."/>
            <person name="Riley R."/>
            <person name="Otillar R."/>
            <person name="Haridas S."/>
            <person name="Lipzen A."/>
            <person name="Grimwood J."/>
            <person name="Schmutz J."/>
            <person name="Clum A."/>
            <person name="Reid I.D."/>
            <person name="Moisan M.C."/>
            <person name="Butler G."/>
            <person name="Nguyen T.T.M."/>
            <person name="Dewar K."/>
            <person name="Conant G."/>
            <person name="Drula E."/>
            <person name="Henrissat B."/>
            <person name="Hansel C."/>
            <person name="Singer S."/>
            <person name="Hutchinson M.I."/>
            <person name="de Vries R.P."/>
            <person name="Natvig D.O."/>
            <person name="Powell A.J."/>
            <person name="Tsang A."/>
            <person name="Grigoriev I.V."/>
        </authorList>
    </citation>
    <scope>NUCLEOTIDE SEQUENCE [LARGE SCALE GENOMIC DNA]</scope>
    <source>
        <strain evidence="2 3">CBS 494.80</strain>
    </source>
</reference>
<protein>
    <recommendedName>
        <fullName evidence="1">DUF302 domain-containing protein</fullName>
    </recommendedName>
</protein>
<sequence length="177" mass="19309">MTSYSPTIKSQKFEATRITLTSPKPYDDVLKSLYSSIGPPESVSEWPKMLKAISQSSDAREKFTNTVNSLIGPHGFMIFQEFNHGAWIPMFGAGSGLKSKRIILGNPLIAITMLKHDTDAGLFVPVEILVSERKEGTQVIYDLPSGLIVGLNKDSELVSAAEKLDGKLGVLVRDVLS</sequence>
<name>A0ABR4C944_9HELO</name>
<accession>A0ABR4C944</accession>
<dbReference type="Proteomes" id="UP001595075">
    <property type="component" value="Unassembled WGS sequence"/>
</dbReference>
<organism evidence="2 3">
    <name type="scientific">Oculimacula yallundae</name>
    <dbReference type="NCBI Taxonomy" id="86028"/>
    <lineage>
        <taxon>Eukaryota</taxon>
        <taxon>Fungi</taxon>
        <taxon>Dikarya</taxon>
        <taxon>Ascomycota</taxon>
        <taxon>Pezizomycotina</taxon>
        <taxon>Leotiomycetes</taxon>
        <taxon>Helotiales</taxon>
        <taxon>Ploettnerulaceae</taxon>
        <taxon>Oculimacula</taxon>
    </lineage>
</organism>
<dbReference type="Gene3D" id="3.30.310.70">
    <property type="entry name" value="TT1751-like domain"/>
    <property type="match status" value="1"/>
</dbReference>
<dbReference type="EMBL" id="JAZHXI010000011">
    <property type="protein sequence ID" value="KAL2066047.1"/>
    <property type="molecule type" value="Genomic_DNA"/>
</dbReference>
<dbReference type="SUPFAM" id="SSF103247">
    <property type="entry name" value="TT1751-like"/>
    <property type="match status" value="1"/>
</dbReference>
<feature type="domain" description="DUF302" evidence="1">
    <location>
        <begin position="99"/>
        <end position="142"/>
    </location>
</feature>